<keyword evidence="2" id="KW-1185">Reference proteome</keyword>
<evidence type="ECO:0000313" key="1">
    <source>
        <dbReference type="EMBL" id="KAJ7195043.1"/>
    </source>
</evidence>
<evidence type="ECO:0000313" key="2">
    <source>
        <dbReference type="Proteomes" id="UP001219525"/>
    </source>
</evidence>
<protein>
    <submittedName>
        <fullName evidence="1">Uncharacterized protein</fullName>
    </submittedName>
</protein>
<dbReference type="AlphaFoldDB" id="A0AAD6UU92"/>
<gene>
    <name evidence="1" type="ORF">GGX14DRAFT_404189</name>
</gene>
<comment type="caution">
    <text evidence="1">The sequence shown here is derived from an EMBL/GenBank/DDBJ whole genome shotgun (WGS) entry which is preliminary data.</text>
</comment>
<organism evidence="1 2">
    <name type="scientific">Mycena pura</name>
    <dbReference type="NCBI Taxonomy" id="153505"/>
    <lineage>
        <taxon>Eukaryota</taxon>
        <taxon>Fungi</taxon>
        <taxon>Dikarya</taxon>
        <taxon>Basidiomycota</taxon>
        <taxon>Agaricomycotina</taxon>
        <taxon>Agaricomycetes</taxon>
        <taxon>Agaricomycetidae</taxon>
        <taxon>Agaricales</taxon>
        <taxon>Marasmiineae</taxon>
        <taxon>Mycenaceae</taxon>
        <taxon>Mycena</taxon>
    </lineage>
</organism>
<name>A0AAD6UU92_9AGAR</name>
<dbReference type="EMBL" id="JARJCW010000093">
    <property type="protein sequence ID" value="KAJ7195043.1"/>
    <property type="molecule type" value="Genomic_DNA"/>
</dbReference>
<reference evidence="1" key="1">
    <citation type="submission" date="2023-03" db="EMBL/GenBank/DDBJ databases">
        <title>Massive genome expansion in bonnet fungi (Mycena s.s.) driven by repeated elements and novel gene families across ecological guilds.</title>
        <authorList>
            <consortium name="Lawrence Berkeley National Laboratory"/>
            <person name="Harder C.B."/>
            <person name="Miyauchi S."/>
            <person name="Viragh M."/>
            <person name="Kuo A."/>
            <person name="Thoen E."/>
            <person name="Andreopoulos B."/>
            <person name="Lu D."/>
            <person name="Skrede I."/>
            <person name="Drula E."/>
            <person name="Henrissat B."/>
            <person name="Morin E."/>
            <person name="Kohler A."/>
            <person name="Barry K."/>
            <person name="LaButti K."/>
            <person name="Morin E."/>
            <person name="Salamov A."/>
            <person name="Lipzen A."/>
            <person name="Mereny Z."/>
            <person name="Hegedus B."/>
            <person name="Baldrian P."/>
            <person name="Stursova M."/>
            <person name="Weitz H."/>
            <person name="Taylor A."/>
            <person name="Grigoriev I.V."/>
            <person name="Nagy L.G."/>
            <person name="Martin F."/>
            <person name="Kauserud H."/>
        </authorList>
    </citation>
    <scope>NUCLEOTIDE SEQUENCE</scope>
    <source>
        <strain evidence="1">9144</strain>
    </source>
</reference>
<proteinExistence type="predicted"/>
<sequence length="108" mass="12442">MSWARVWTCRLALPVRGLQRARVARGRTDSGWVRNKQKSNWRAHLWCSSALPLDLDLPDEQGHRWYTADSRESRSCVGHGKRAAGSMRRILLNAGESVRVEARREFAR</sequence>
<dbReference type="Proteomes" id="UP001219525">
    <property type="component" value="Unassembled WGS sequence"/>
</dbReference>
<accession>A0AAD6UU92</accession>